<dbReference type="InParanoid" id="M4BWZ0"/>
<keyword evidence="2" id="KW-1185">Reference proteome</keyword>
<dbReference type="VEuPathDB" id="FungiDB:HpaG811041"/>
<dbReference type="EMBL" id="JH598010">
    <property type="status" value="NOT_ANNOTATED_CDS"/>
    <property type="molecule type" value="Genomic_DNA"/>
</dbReference>
<evidence type="ECO:0000313" key="1">
    <source>
        <dbReference type="EnsemblProtists" id="HpaP811041"/>
    </source>
</evidence>
<dbReference type="EnsemblProtists" id="HpaT811041">
    <property type="protein sequence ID" value="HpaP811041"/>
    <property type="gene ID" value="HpaG811041"/>
</dbReference>
<protein>
    <submittedName>
        <fullName evidence="1">Uncharacterized protein</fullName>
    </submittedName>
</protein>
<name>M4BWZ0_HYAAE</name>
<organism evidence="1 2">
    <name type="scientific">Hyaloperonospora arabidopsidis (strain Emoy2)</name>
    <name type="common">Downy mildew agent</name>
    <name type="synonym">Peronospora arabidopsidis</name>
    <dbReference type="NCBI Taxonomy" id="559515"/>
    <lineage>
        <taxon>Eukaryota</taxon>
        <taxon>Sar</taxon>
        <taxon>Stramenopiles</taxon>
        <taxon>Oomycota</taxon>
        <taxon>Peronosporomycetes</taxon>
        <taxon>Peronosporales</taxon>
        <taxon>Peronosporaceae</taxon>
        <taxon>Hyaloperonospora</taxon>
    </lineage>
</organism>
<dbReference type="Proteomes" id="UP000011713">
    <property type="component" value="Unassembled WGS sequence"/>
</dbReference>
<reference evidence="1" key="2">
    <citation type="submission" date="2015-06" db="UniProtKB">
        <authorList>
            <consortium name="EnsemblProtists"/>
        </authorList>
    </citation>
    <scope>IDENTIFICATION</scope>
    <source>
        <strain evidence="1">Emoy2</strain>
    </source>
</reference>
<dbReference type="AlphaFoldDB" id="M4BWZ0"/>
<dbReference type="HOGENOM" id="CLU_2417866_0_0_1"/>
<sequence>MFLMPMSCLTPQLQVIRNTRGGINPSQQSLQLTVDVVHHEREAHGIRYFCRPFSLQRNSAHSVDGSACNGVTQMVVITRYIGVVHAERDQYH</sequence>
<reference evidence="2" key="1">
    <citation type="journal article" date="2010" name="Science">
        <title>Signatures of adaptation to obligate biotrophy in the Hyaloperonospora arabidopsidis genome.</title>
        <authorList>
            <person name="Baxter L."/>
            <person name="Tripathy S."/>
            <person name="Ishaque N."/>
            <person name="Boot N."/>
            <person name="Cabral A."/>
            <person name="Kemen E."/>
            <person name="Thines M."/>
            <person name="Ah-Fong A."/>
            <person name="Anderson R."/>
            <person name="Badejoko W."/>
            <person name="Bittner-Eddy P."/>
            <person name="Boore J.L."/>
            <person name="Chibucos M.C."/>
            <person name="Coates M."/>
            <person name="Dehal P."/>
            <person name="Delehaunty K."/>
            <person name="Dong S."/>
            <person name="Downton P."/>
            <person name="Dumas B."/>
            <person name="Fabro G."/>
            <person name="Fronick C."/>
            <person name="Fuerstenberg S.I."/>
            <person name="Fulton L."/>
            <person name="Gaulin E."/>
            <person name="Govers F."/>
            <person name="Hughes L."/>
            <person name="Humphray S."/>
            <person name="Jiang R.H."/>
            <person name="Judelson H."/>
            <person name="Kamoun S."/>
            <person name="Kyung K."/>
            <person name="Meijer H."/>
            <person name="Minx P."/>
            <person name="Morris P."/>
            <person name="Nelson J."/>
            <person name="Phuntumart V."/>
            <person name="Qutob D."/>
            <person name="Rehmany A."/>
            <person name="Rougon-Cardoso A."/>
            <person name="Ryden P."/>
            <person name="Torto-Alalibo T."/>
            <person name="Studholme D."/>
            <person name="Wang Y."/>
            <person name="Win J."/>
            <person name="Wood J."/>
            <person name="Clifton S.W."/>
            <person name="Rogers J."/>
            <person name="Van den Ackerveken G."/>
            <person name="Jones J.D."/>
            <person name="McDowell J.M."/>
            <person name="Beynon J."/>
            <person name="Tyler B.M."/>
        </authorList>
    </citation>
    <scope>NUCLEOTIDE SEQUENCE [LARGE SCALE GENOMIC DNA]</scope>
    <source>
        <strain evidence="2">Emoy2</strain>
    </source>
</reference>
<evidence type="ECO:0000313" key="2">
    <source>
        <dbReference type="Proteomes" id="UP000011713"/>
    </source>
</evidence>
<proteinExistence type="predicted"/>
<accession>M4BWZ0</accession>